<evidence type="ECO:0000256" key="2">
    <source>
        <dbReference type="SAM" id="SignalP"/>
    </source>
</evidence>
<sequence length="77" mass="7690">MFQCGLVVVVVVVGWSGSGGLYPPFVAISPVPPFSCTSAAAVGGDRTACSRANRSSSRIASGSPLLLTNPLPSASPL</sequence>
<reference evidence="3" key="1">
    <citation type="submission" date="2018-01" db="EMBL/GenBank/DDBJ databases">
        <title>An insight into the sialome of Amazonian anophelines.</title>
        <authorList>
            <person name="Ribeiro J.M."/>
            <person name="Scarpassa V."/>
            <person name="Calvo E."/>
        </authorList>
    </citation>
    <scope>NUCLEOTIDE SEQUENCE</scope>
</reference>
<feature type="compositionally biased region" description="Low complexity" evidence="1">
    <location>
        <begin position="53"/>
        <end position="63"/>
    </location>
</feature>
<accession>A0A2M4D0E3</accession>
<dbReference type="EMBL" id="GGFL01006831">
    <property type="protein sequence ID" value="MBW71009.1"/>
    <property type="molecule type" value="Transcribed_RNA"/>
</dbReference>
<dbReference type="AlphaFoldDB" id="A0A2M4D0E3"/>
<keyword evidence="2" id="KW-0732">Signal</keyword>
<organism evidence="3">
    <name type="scientific">Anopheles darlingi</name>
    <name type="common">Mosquito</name>
    <dbReference type="NCBI Taxonomy" id="43151"/>
    <lineage>
        <taxon>Eukaryota</taxon>
        <taxon>Metazoa</taxon>
        <taxon>Ecdysozoa</taxon>
        <taxon>Arthropoda</taxon>
        <taxon>Hexapoda</taxon>
        <taxon>Insecta</taxon>
        <taxon>Pterygota</taxon>
        <taxon>Neoptera</taxon>
        <taxon>Endopterygota</taxon>
        <taxon>Diptera</taxon>
        <taxon>Nematocera</taxon>
        <taxon>Culicoidea</taxon>
        <taxon>Culicidae</taxon>
        <taxon>Anophelinae</taxon>
        <taxon>Anopheles</taxon>
    </lineage>
</organism>
<feature type="region of interest" description="Disordered" evidence="1">
    <location>
        <begin position="53"/>
        <end position="77"/>
    </location>
</feature>
<proteinExistence type="predicted"/>
<feature type="signal peptide" evidence="2">
    <location>
        <begin position="1"/>
        <end position="20"/>
    </location>
</feature>
<protein>
    <submittedName>
        <fullName evidence="3">Putative secreted protein</fullName>
    </submittedName>
</protein>
<evidence type="ECO:0000256" key="1">
    <source>
        <dbReference type="SAM" id="MobiDB-lite"/>
    </source>
</evidence>
<feature type="chain" id="PRO_5014954219" evidence="2">
    <location>
        <begin position="21"/>
        <end position="77"/>
    </location>
</feature>
<name>A0A2M4D0E3_ANODA</name>
<evidence type="ECO:0000313" key="3">
    <source>
        <dbReference type="EMBL" id="MBW71009.1"/>
    </source>
</evidence>